<evidence type="ECO:0000313" key="1">
    <source>
        <dbReference type="EMBL" id="ODS30152.1"/>
    </source>
</evidence>
<dbReference type="NCBIfam" id="TIGR00481">
    <property type="entry name" value="YbhB/YbcL family Raf kinase inhibitor-like protein"/>
    <property type="match status" value="1"/>
</dbReference>
<dbReference type="PANTHER" id="PTHR30289:SF1">
    <property type="entry name" value="PEBP (PHOSPHATIDYLETHANOLAMINE-BINDING PROTEIN) FAMILY PROTEIN"/>
    <property type="match status" value="1"/>
</dbReference>
<dbReference type="InterPro" id="IPR036610">
    <property type="entry name" value="PEBP-like_sf"/>
</dbReference>
<dbReference type="PANTHER" id="PTHR30289">
    <property type="entry name" value="UNCHARACTERIZED PROTEIN YBCL-RELATED"/>
    <property type="match status" value="1"/>
</dbReference>
<dbReference type="Gene3D" id="3.90.280.10">
    <property type="entry name" value="PEBP-like"/>
    <property type="match status" value="1"/>
</dbReference>
<dbReference type="AlphaFoldDB" id="A0A1E3X3L7"/>
<evidence type="ECO:0000313" key="2">
    <source>
        <dbReference type="Proteomes" id="UP000094056"/>
    </source>
</evidence>
<dbReference type="PATRIC" id="fig|1872076.5.peg.5697"/>
<dbReference type="InterPro" id="IPR005247">
    <property type="entry name" value="YbhB_YbcL/LppC-like"/>
</dbReference>
<name>A0A1E3X3L7_9BACT</name>
<protein>
    <recommendedName>
        <fullName evidence="3">Kinase inhibitor protein</fullName>
    </recommendedName>
</protein>
<proteinExistence type="predicted"/>
<accession>A0A1E3X3L7</accession>
<dbReference type="CDD" id="cd00865">
    <property type="entry name" value="PEBP_bact_arch"/>
    <property type="match status" value="1"/>
</dbReference>
<evidence type="ECO:0008006" key="3">
    <source>
        <dbReference type="Google" id="ProtNLM"/>
    </source>
</evidence>
<organism evidence="1 2">
    <name type="scientific">Candidatus Scalindua rubra</name>
    <dbReference type="NCBI Taxonomy" id="1872076"/>
    <lineage>
        <taxon>Bacteria</taxon>
        <taxon>Pseudomonadati</taxon>
        <taxon>Planctomycetota</taxon>
        <taxon>Candidatus Brocadiia</taxon>
        <taxon>Candidatus Brocadiales</taxon>
        <taxon>Candidatus Scalinduaceae</taxon>
        <taxon>Candidatus Scalindua</taxon>
    </lineage>
</organism>
<dbReference type="EMBL" id="MAYW01000274">
    <property type="protein sequence ID" value="ODS30152.1"/>
    <property type="molecule type" value="Genomic_DNA"/>
</dbReference>
<gene>
    <name evidence="1" type="ORF">SCARUB_04743</name>
</gene>
<dbReference type="Proteomes" id="UP000094056">
    <property type="component" value="Unassembled WGS sequence"/>
</dbReference>
<dbReference type="InterPro" id="IPR008914">
    <property type="entry name" value="PEBP"/>
</dbReference>
<reference evidence="1 2" key="1">
    <citation type="submission" date="2016-07" db="EMBL/GenBank/DDBJ databases">
        <title>Draft genome of Scalindua rubra, obtained from a brine-seawater interface in the Red Sea, sheds light on salt adaptation in anammox bacteria.</title>
        <authorList>
            <person name="Speth D.R."/>
            <person name="Lagkouvardos I."/>
            <person name="Wang Y."/>
            <person name="Qian P.-Y."/>
            <person name="Dutilh B.E."/>
            <person name="Jetten M.S."/>
        </authorList>
    </citation>
    <scope>NUCLEOTIDE SEQUENCE [LARGE SCALE GENOMIC DNA]</scope>
    <source>
        <strain evidence="1">BSI-1</strain>
    </source>
</reference>
<comment type="caution">
    <text evidence="1">The sequence shown here is derived from an EMBL/GenBank/DDBJ whole genome shotgun (WGS) entry which is preliminary data.</text>
</comment>
<dbReference type="SUPFAM" id="SSF49777">
    <property type="entry name" value="PEBP-like"/>
    <property type="match status" value="1"/>
</dbReference>
<dbReference type="Pfam" id="PF01161">
    <property type="entry name" value="PBP"/>
    <property type="match status" value="1"/>
</dbReference>
<sequence length="189" mass="21041">MTQYISKRVWIFFIVIFFLGFCIVETQAKQMGKEDYTMKLEIKSTAFEEGGSIPRKYTCDGADISPPLSWTQPPEGTKSLVLICDDPDAPMGTWVHWVLYGLSPNTLELAENIPDEKEVLDGAKHGVNDFRRIGYGGPCPPGGTHRYFFKLYAVDTEVGLNAGATKDEVLNAIKGHVLAEGELMGRYSR</sequence>